<evidence type="ECO:0000313" key="2">
    <source>
        <dbReference type="Proteomes" id="UP000274822"/>
    </source>
</evidence>
<sequence length="70" mass="7483">MAPQPMKLKPTVAHAPAMVATSLDGIGGLRGLVVEFIGWTRGQVGVGEVGNPEYGMVPPICILFYFTMYT</sequence>
<accession>A0A433R0A5</accession>
<comment type="caution">
    <text evidence="1">The sequence shown here is derived from an EMBL/GenBank/DDBJ whole genome shotgun (WGS) entry which is preliminary data.</text>
</comment>
<name>A0A433R0A5_9FUNG</name>
<organism evidence="1 2">
    <name type="scientific">Jimgerdemannia flammicorona</name>
    <dbReference type="NCBI Taxonomy" id="994334"/>
    <lineage>
        <taxon>Eukaryota</taxon>
        <taxon>Fungi</taxon>
        <taxon>Fungi incertae sedis</taxon>
        <taxon>Mucoromycota</taxon>
        <taxon>Mucoromycotina</taxon>
        <taxon>Endogonomycetes</taxon>
        <taxon>Endogonales</taxon>
        <taxon>Endogonaceae</taxon>
        <taxon>Jimgerdemannia</taxon>
    </lineage>
</organism>
<keyword evidence="2" id="KW-1185">Reference proteome</keyword>
<gene>
    <name evidence="1" type="ORF">BC938DRAFT_482912</name>
</gene>
<dbReference type="EMBL" id="RBNJ01000080">
    <property type="protein sequence ID" value="RUS35476.1"/>
    <property type="molecule type" value="Genomic_DNA"/>
</dbReference>
<proteinExistence type="predicted"/>
<dbReference type="Proteomes" id="UP000274822">
    <property type="component" value="Unassembled WGS sequence"/>
</dbReference>
<protein>
    <submittedName>
        <fullName evidence="1">Uncharacterized protein</fullName>
    </submittedName>
</protein>
<dbReference type="AlphaFoldDB" id="A0A433R0A5"/>
<reference evidence="1 2" key="1">
    <citation type="journal article" date="2018" name="New Phytol.">
        <title>Phylogenomics of Endogonaceae and evolution of mycorrhizas within Mucoromycota.</title>
        <authorList>
            <person name="Chang Y."/>
            <person name="Desiro A."/>
            <person name="Na H."/>
            <person name="Sandor L."/>
            <person name="Lipzen A."/>
            <person name="Clum A."/>
            <person name="Barry K."/>
            <person name="Grigoriev I.V."/>
            <person name="Martin F.M."/>
            <person name="Stajich J.E."/>
            <person name="Smith M.E."/>
            <person name="Bonito G."/>
            <person name="Spatafora J.W."/>
        </authorList>
    </citation>
    <scope>NUCLEOTIDE SEQUENCE [LARGE SCALE GENOMIC DNA]</scope>
    <source>
        <strain evidence="1 2">AD002</strain>
    </source>
</reference>
<evidence type="ECO:0000313" key="1">
    <source>
        <dbReference type="EMBL" id="RUS35476.1"/>
    </source>
</evidence>